<accession>A0ABR3A0X8</accession>
<evidence type="ECO:0000313" key="3">
    <source>
        <dbReference type="EMBL" id="KAL0067283.1"/>
    </source>
</evidence>
<comment type="caution">
    <text evidence="3">The sequence shown here is derived from an EMBL/GenBank/DDBJ whole genome shotgun (WGS) entry which is preliminary data.</text>
</comment>
<keyword evidence="4" id="KW-1185">Reference proteome</keyword>
<dbReference type="Proteomes" id="UP001437256">
    <property type="component" value="Unassembled WGS sequence"/>
</dbReference>
<feature type="coiled-coil region" evidence="1">
    <location>
        <begin position="20"/>
        <end position="47"/>
    </location>
</feature>
<organism evidence="3 4">
    <name type="scientific">Marasmius tenuissimus</name>
    <dbReference type="NCBI Taxonomy" id="585030"/>
    <lineage>
        <taxon>Eukaryota</taxon>
        <taxon>Fungi</taxon>
        <taxon>Dikarya</taxon>
        <taxon>Basidiomycota</taxon>
        <taxon>Agaricomycotina</taxon>
        <taxon>Agaricomycetes</taxon>
        <taxon>Agaricomycetidae</taxon>
        <taxon>Agaricales</taxon>
        <taxon>Marasmiineae</taxon>
        <taxon>Marasmiaceae</taxon>
        <taxon>Marasmius</taxon>
    </lineage>
</organism>
<reference evidence="3 4" key="1">
    <citation type="submission" date="2024-05" db="EMBL/GenBank/DDBJ databases">
        <title>A draft genome resource for the thread blight pathogen Marasmius tenuissimus strain MS-2.</title>
        <authorList>
            <person name="Yulfo-Soto G.E."/>
            <person name="Baruah I.K."/>
            <person name="Amoako-Attah I."/>
            <person name="Bukari Y."/>
            <person name="Meinhardt L.W."/>
            <person name="Bailey B.A."/>
            <person name="Cohen S.P."/>
        </authorList>
    </citation>
    <scope>NUCLEOTIDE SEQUENCE [LARGE SCALE GENOMIC DNA]</scope>
    <source>
        <strain evidence="3 4">MS-2</strain>
    </source>
</reference>
<evidence type="ECO:0000256" key="2">
    <source>
        <dbReference type="SAM" id="MobiDB-lite"/>
    </source>
</evidence>
<evidence type="ECO:0000256" key="1">
    <source>
        <dbReference type="SAM" id="Coils"/>
    </source>
</evidence>
<dbReference type="EMBL" id="JBBXMP010000027">
    <property type="protein sequence ID" value="KAL0067283.1"/>
    <property type="molecule type" value="Genomic_DNA"/>
</dbReference>
<protein>
    <submittedName>
        <fullName evidence="3">Uncharacterized protein</fullName>
    </submittedName>
</protein>
<name>A0ABR3A0X8_9AGAR</name>
<proteinExistence type="predicted"/>
<feature type="compositionally biased region" description="Low complexity" evidence="2">
    <location>
        <begin position="225"/>
        <end position="243"/>
    </location>
</feature>
<evidence type="ECO:0000313" key="4">
    <source>
        <dbReference type="Proteomes" id="UP001437256"/>
    </source>
</evidence>
<gene>
    <name evidence="3" type="ORF">AAF712_005681</name>
</gene>
<sequence length="250" mass="28344">MTGIGESAQETIVPVPATTMTQYHSDVEKYEKDLEKWDKDMEKHDKVMRHWKKLENKAIDVLQATTTLAVQTVMDDDTFSAKQCFDAIEERFAAPTSVSIWADFKAIMDLCSLILVWINIFFFTDSSGGNPIPEIARLKLLFDQLYEASIEHPDVIKAMLLFSILPQQWSNAHAFATNSNSPPELTFKVAHEAVINHYEARQPAPLVSSISSVKKKVRDLKFNQQSNSPLLLSNNNNQSNNDNNQKEKNN</sequence>
<feature type="region of interest" description="Disordered" evidence="2">
    <location>
        <begin position="225"/>
        <end position="250"/>
    </location>
</feature>
<keyword evidence="1" id="KW-0175">Coiled coil</keyword>